<evidence type="ECO:0000256" key="9">
    <source>
        <dbReference type="ARBA" id="ARBA00022840"/>
    </source>
</evidence>
<accession>A0ABP9Q9G2</accession>
<feature type="binding site" evidence="12">
    <location>
        <position position="238"/>
    </location>
    <ligand>
        <name>Zn(2+)</name>
        <dbReference type="ChEBI" id="CHEBI:29105"/>
    </ligand>
</feature>
<dbReference type="EC" id="6.1.1.16" evidence="12"/>
<keyword evidence="10 12" id="KW-0648">Protein biosynthesis</keyword>
<dbReference type="Gene3D" id="3.40.50.620">
    <property type="entry name" value="HUPs"/>
    <property type="match status" value="1"/>
</dbReference>
<proteinExistence type="inferred from homology"/>
<comment type="cofactor">
    <cofactor evidence="12">
        <name>Zn(2+)</name>
        <dbReference type="ChEBI" id="CHEBI:29105"/>
    </cofactor>
    <text evidence="12">Binds 1 zinc ion per subunit.</text>
</comment>
<dbReference type="CDD" id="cd07963">
    <property type="entry name" value="Anticodon_Ia_Cys"/>
    <property type="match status" value="1"/>
</dbReference>
<comment type="catalytic activity">
    <reaction evidence="12">
        <text>tRNA(Cys) + L-cysteine + ATP = L-cysteinyl-tRNA(Cys) + AMP + diphosphate</text>
        <dbReference type="Rhea" id="RHEA:17773"/>
        <dbReference type="Rhea" id="RHEA-COMP:9661"/>
        <dbReference type="Rhea" id="RHEA-COMP:9679"/>
        <dbReference type="ChEBI" id="CHEBI:30616"/>
        <dbReference type="ChEBI" id="CHEBI:33019"/>
        <dbReference type="ChEBI" id="CHEBI:35235"/>
        <dbReference type="ChEBI" id="CHEBI:78442"/>
        <dbReference type="ChEBI" id="CHEBI:78517"/>
        <dbReference type="ChEBI" id="CHEBI:456215"/>
        <dbReference type="EC" id="6.1.1.16"/>
    </reaction>
</comment>
<evidence type="ECO:0000256" key="3">
    <source>
        <dbReference type="ARBA" id="ARBA00011245"/>
    </source>
</evidence>
<feature type="binding site" evidence="12">
    <location>
        <position position="28"/>
    </location>
    <ligand>
        <name>Zn(2+)</name>
        <dbReference type="ChEBI" id="CHEBI:29105"/>
    </ligand>
</feature>
<evidence type="ECO:0000256" key="8">
    <source>
        <dbReference type="ARBA" id="ARBA00022833"/>
    </source>
</evidence>
<evidence type="ECO:0000259" key="13">
    <source>
        <dbReference type="SMART" id="SM00840"/>
    </source>
</evidence>
<comment type="subcellular location">
    <subcellularLocation>
        <location evidence="1 12">Cytoplasm</location>
    </subcellularLocation>
</comment>
<dbReference type="InterPro" id="IPR032678">
    <property type="entry name" value="tRNA-synt_1_cat_dom"/>
</dbReference>
<dbReference type="Proteomes" id="UP001500547">
    <property type="component" value="Unassembled WGS sequence"/>
</dbReference>
<keyword evidence="15" id="KW-1185">Reference proteome</keyword>
<dbReference type="GO" id="GO:0016874">
    <property type="term" value="F:ligase activity"/>
    <property type="evidence" value="ECO:0007669"/>
    <property type="project" value="UniProtKB-KW"/>
</dbReference>
<dbReference type="NCBIfam" id="TIGR00435">
    <property type="entry name" value="cysS"/>
    <property type="match status" value="1"/>
</dbReference>
<dbReference type="RefSeq" id="WP_345531163.1">
    <property type="nucleotide sequence ID" value="NZ_BAABLD010000002.1"/>
</dbReference>
<dbReference type="PRINTS" id="PR00983">
    <property type="entry name" value="TRNASYNTHCYS"/>
</dbReference>
<keyword evidence="9 12" id="KW-0067">ATP-binding</keyword>
<comment type="caution">
    <text evidence="14">The sequence shown here is derived from an EMBL/GenBank/DDBJ whole genome shotgun (WGS) entry which is preliminary data.</text>
</comment>
<dbReference type="InterPro" id="IPR015803">
    <property type="entry name" value="Cys-tRNA-ligase"/>
</dbReference>
<dbReference type="SMART" id="SM00840">
    <property type="entry name" value="DALR_2"/>
    <property type="match status" value="1"/>
</dbReference>
<evidence type="ECO:0000313" key="15">
    <source>
        <dbReference type="Proteomes" id="UP001500547"/>
    </source>
</evidence>
<evidence type="ECO:0000256" key="12">
    <source>
        <dbReference type="HAMAP-Rule" id="MF_00041"/>
    </source>
</evidence>
<organism evidence="14 15">
    <name type="scientific">Viridibacterium curvum</name>
    <dbReference type="NCBI Taxonomy" id="1101404"/>
    <lineage>
        <taxon>Bacteria</taxon>
        <taxon>Pseudomonadati</taxon>
        <taxon>Pseudomonadota</taxon>
        <taxon>Betaproteobacteria</taxon>
        <taxon>Rhodocyclales</taxon>
        <taxon>Rhodocyclaceae</taxon>
        <taxon>Viridibacterium</taxon>
    </lineage>
</organism>
<dbReference type="CDD" id="cd00672">
    <property type="entry name" value="CysRS_core"/>
    <property type="match status" value="1"/>
</dbReference>
<dbReference type="HAMAP" id="MF_00041">
    <property type="entry name" value="Cys_tRNA_synth"/>
    <property type="match status" value="1"/>
</dbReference>
<dbReference type="InterPro" id="IPR056411">
    <property type="entry name" value="CysS_C"/>
</dbReference>
<dbReference type="InterPro" id="IPR014729">
    <property type="entry name" value="Rossmann-like_a/b/a_fold"/>
</dbReference>
<evidence type="ECO:0000256" key="11">
    <source>
        <dbReference type="ARBA" id="ARBA00023146"/>
    </source>
</evidence>
<dbReference type="Gene3D" id="1.20.120.1910">
    <property type="entry name" value="Cysteine-tRNA ligase, C-terminal anti-codon recognition domain"/>
    <property type="match status" value="1"/>
</dbReference>
<sequence length="463" mass="52227">MLKIYNSLARQKQEFTPIEPGKVRMYVCGLTVYDYFHIGNARTLTVFDMVYRWLTTIGYDVSYVRNITDVDDKIIDRANKNGEPIDALTERMIAAMHEDTSRLGMKLPSHEPRATQHIDGMLSMIGQLVDKGMAYPADNGDVYYAVREFAGYGKLSGKSIDDLRAGERVAVNTAKRDPLDFVLWKAAKPHEPHWSSPWGNGRPGWHIECSAMCKAQHGDTLDIHGGGWDLQFPHHEGEIAQSEGASGKPFVNYWMHAAFLNMDNEKMSKSLGNVFTTREVLNKLDPVQGGETVRYFLLRGHYRSEINYTWDILQDARASLLSLYTALRDVPPEVPPEDFMIDWNEPHAARFREVMCDDFNTSMAFAVLHELRAEVNRTRSTQLSALLRALGSTIGLLTQEPGRFVQGGAASDDDAARIEALIQQRIEAKKTRNFAESDRIRDELKARGIVLEDGAGGTTWRRA</sequence>
<feature type="binding site" evidence="12">
    <location>
        <position position="269"/>
    </location>
    <ligand>
        <name>ATP</name>
        <dbReference type="ChEBI" id="CHEBI:30616"/>
    </ligand>
</feature>
<evidence type="ECO:0000256" key="1">
    <source>
        <dbReference type="ARBA" id="ARBA00004496"/>
    </source>
</evidence>
<name>A0ABP9Q9G2_9RHOO</name>
<comment type="subunit">
    <text evidence="3 12">Monomer.</text>
</comment>
<keyword evidence="7 12" id="KW-0547">Nucleotide-binding</keyword>
<feature type="short sequence motif" description="'KMSKS' region" evidence="12">
    <location>
        <begin position="266"/>
        <end position="270"/>
    </location>
</feature>
<dbReference type="PANTHER" id="PTHR10890">
    <property type="entry name" value="CYSTEINYL-TRNA SYNTHETASE"/>
    <property type="match status" value="1"/>
</dbReference>
<dbReference type="EMBL" id="BAABLD010000002">
    <property type="protein sequence ID" value="GAA5158856.1"/>
    <property type="molecule type" value="Genomic_DNA"/>
</dbReference>
<dbReference type="Pfam" id="PF01406">
    <property type="entry name" value="tRNA-synt_1e"/>
    <property type="match status" value="1"/>
</dbReference>
<feature type="binding site" evidence="12">
    <location>
        <position position="209"/>
    </location>
    <ligand>
        <name>Zn(2+)</name>
        <dbReference type="ChEBI" id="CHEBI:29105"/>
    </ligand>
</feature>
<dbReference type="InterPro" id="IPR009080">
    <property type="entry name" value="tRNAsynth_Ia_anticodon-bd"/>
</dbReference>
<keyword evidence="11 12" id="KW-0030">Aminoacyl-tRNA synthetase</keyword>
<keyword evidence="8 12" id="KW-0862">Zinc</keyword>
<evidence type="ECO:0000256" key="6">
    <source>
        <dbReference type="ARBA" id="ARBA00022723"/>
    </source>
</evidence>
<dbReference type="SUPFAM" id="SSF52374">
    <property type="entry name" value="Nucleotidylyl transferase"/>
    <property type="match status" value="1"/>
</dbReference>
<feature type="domain" description="Cysteinyl-tRNA synthetase class Ia DALR" evidence="13">
    <location>
        <begin position="350"/>
        <end position="405"/>
    </location>
</feature>
<dbReference type="InterPro" id="IPR024909">
    <property type="entry name" value="Cys-tRNA/MSH_ligase"/>
</dbReference>
<gene>
    <name evidence="12 14" type="primary">cysS</name>
    <name evidence="14" type="ORF">GCM10025770_04080</name>
</gene>
<dbReference type="Pfam" id="PF09190">
    <property type="entry name" value="DALR_2"/>
    <property type="match status" value="1"/>
</dbReference>
<dbReference type="PANTHER" id="PTHR10890:SF3">
    <property type="entry name" value="CYSTEINE--TRNA LIGASE, CYTOPLASMIC"/>
    <property type="match status" value="1"/>
</dbReference>
<reference evidence="15" key="1">
    <citation type="journal article" date="2019" name="Int. J. Syst. Evol. Microbiol.">
        <title>The Global Catalogue of Microorganisms (GCM) 10K type strain sequencing project: providing services to taxonomists for standard genome sequencing and annotation.</title>
        <authorList>
            <consortium name="The Broad Institute Genomics Platform"/>
            <consortium name="The Broad Institute Genome Sequencing Center for Infectious Disease"/>
            <person name="Wu L."/>
            <person name="Ma J."/>
        </authorList>
    </citation>
    <scope>NUCLEOTIDE SEQUENCE [LARGE SCALE GENOMIC DNA]</scope>
    <source>
        <strain evidence="15">JCM 18715</strain>
    </source>
</reference>
<dbReference type="InterPro" id="IPR015273">
    <property type="entry name" value="Cys-tRNA-synt_Ia_DALR"/>
</dbReference>
<evidence type="ECO:0000256" key="4">
    <source>
        <dbReference type="ARBA" id="ARBA00022490"/>
    </source>
</evidence>
<evidence type="ECO:0000256" key="2">
    <source>
        <dbReference type="ARBA" id="ARBA00005594"/>
    </source>
</evidence>
<evidence type="ECO:0000256" key="5">
    <source>
        <dbReference type="ARBA" id="ARBA00022598"/>
    </source>
</evidence>
<comment type="similarity">
    <text evidence="2 12">Belongs to the class-I aminoacyl-tRNA synthetase family.</text>
</comment>
<dbReference type="SUPFAM" id="SSF47323">
    <property type="entry name" value="Anticodon-binding domain of a subclass of class I aminoacyl-tRNA synthetases"/>
    <property type="match status" value="1"/>
</dbReference>
<evidence type="ECO:0000256" key="7">
    <source>
        <dbReference type="ARBA" id="ARBA00022741"/>
    </source>
</evidence>
<evidence type="ECO:0000256" key="10">
    <source>
        <dbReference type="ARBA" id="ARBA00022917"/>
    </source>
</evidence>
<evidence type="ECO:0000313" key="14">
    <source>
        <dbReference type="EMBL" id="GAA5158856.1"/>
    </source>
</evidence>
<keyword evidence="5 12" id="KW-0436">Ligase</keyword>
<keyword evidence="4 12" id="KW-0963">Cytoplasm</keyword>
<protein>
    <recommendedName>
        <fullName evidence="12">Cysteine--tRNA ligase</fullName>
        <ecNumber evidence="12">6.1.1.16</ecNumber>
    </recommendedName>
    <alternativeName>
        <fullName evidence="12">Cysteinyl-tRNA synthetase</fullName>
        <shortName evidence="12">CysRS</shortName>
    </alternativeName>
</protein>
<dbReference type="Pfam" id="PF23493">
    <property type="entry name" value="CysS_C"/>
    <property type="match status" value="1"/>
</dbReference>
<feature type="binding site" evidence="12">
    <location>
        <position position="234"/>
    </location>
    <ligand>
        <name>Zn(2+)</name>
        <dbReference type="ChEBI" id="CHEBI:29105"/>
    </ligand>
</feature>
<keyword evidence="6 12" id="KW-0479">Metal-binding</keyword>
<feature type="short sequence motif" description="'HIGH' region" evidence="12">
    <location>
        <begin position="30"/>
        <end position="40"/>
    </location>
</feature>